<evidence type="ECO:0000313" key="3">
    <source>
        <dbReference type="Proteomes" id="UP000051324"/>
    </source>
</evidence>
<dbReference type="eggNOG" id="ENOG50330X0">
    <property type="taxonomic scope" value="Bacteria"/>
</dbReference>
<evidence type="ECO:0000313" key="2">
    <source>
        <dbReference type="EMBL" id="KRL86739.1"/>
    </source>
</evidence>
<dbReference type="Pfam" id="PF11195">
    <property type="entry name" value="Tad2-like"/>
    <property type="match status" value="1"/>
</dbReference>
<name>A0A0R1U5Z8_9LACO</name>
<dbReference type="OrthoDB" id="9806476at2"/>
<dbReference type="InterPro" id="IPR021361">
    <property type="entry name" value="Tad2-like_dom"/>
</dbReference>
<dbReference type="STRING" id="1423724.FC32_GL001780"/>
<comment type="caution">
    <text evidence="2">The sequence shown here is derived from an EMBL/GenBank/DDBJ whole genome shotgun (WGS) entry which is preliminary data.</text>
</comment>
<keyword evidence="3" id="KW-1185">Reference proteome</keyword>
<dbReference type="EMBL" id="AZFT01000018">
    <property type="protein sequence ID" value="KRL86739.1"/>
    <property type="molecule type" value="Genomic_DNA"/>
</dbReference>
<sequence>MTFEQILPALKAGKKAVRTVGWGGSEEYIFVVNDDTLHGEKINPYLMIKTKEEPALSQFMPTSCDVLADDWELVD</sequence>
<feature type="domain" description="Thoeris anti-defense 2-like" evidence="1">
    <location>
        <begin position="1"/>
        <end position="74"/>
    </location>
</feature>
<dbReference type="AlphaFoldDB" id="A0A0R1U5Z8"/>
<evidence type="ECO:0000259" key="1">
    <source>
        <dbReference type="Pfam" id="PF11195"/>
    </source>
</evidence>
<proteinExistence type="predicted"/>
<organism evidence="2 3">
    <name type="scientific">Ligilactobacillus apodemi DSM 16634 = JCM 16172</name>
    <dbReference type="NCBI Taxonomy" id="1423724"/>
    <lineage>
        <taxon>Bacteria</taxon>
        <taxon>Bacillati</taxon>
        <taxon>Bacillota</taxon>
        <taxon>Bacilli</taxon>
        <taxon>Lactobacillales</taxon>
        <taxon>Lactobacillaceae</taxon>
        <taxon>Ligilactobacillus</taxon>
    </lineage>
</organism>
<accession>A0A0R1U5Z8</accession>
<protein>
    <recommendedName>
        <fullName evidence="1">Thoeris anti-defense 2-like domain-containing protein</fullName>
    </recommendedName>
</protein>
<dbReference type="RefSeq" id="WP_025087135.1">
    <property type="nucleotide sequence ID" value="NZ_AZFT01000018.1"/>
</dbReference>
<dbReference type="PATRIC" id="fig|1423724.4.peg.1851"/>
<gene>
    <name evidence="2" type="ORF">FC32_GL001780</name>
</gene>
<dbReference type="Proteomes" id="UP000051324">
    <property type="component" value="Unassembled WGS sequence"/>
</dbReference>
<reference evidence="2 3" key="1">
    <citation type="journal article" date="2015" name="Genome Announc.">
        <title>Expanding the biotechnology potential of lactobacilli through comparative genomics of 213 strains and associated genera.</title>
        <authorList>
            <person name="Sun Z."/>
            <person name="Harris H.M."/>
            <person name="McCann A."/>
            <person name="Guo C."/>
            <person name="Argimon S."/>
            <person name="Zhang W."/>
            <person name="Yang X."/>
            <person name="Jeffery I.B."/>
            <person name="Cooney J.C."/>
            <person name="Kagawa T.F."/>
            <person name="Liu W."/>
            <person name="Song Y."/>
            <person name="Salvetti E."/>
            <person name="Wrobel A."/>
            <person name="Rasinkangas P."/>
            <person name="Parkhill J."/>
            <person name="Rea M.C."/>
            <person name="O'Sullivan O."/>
            <person name="Ritari J."/>
            <person name="Douillard F.P."/>
            <person name="Paul Ross R."/>
            <person name="Yang R."/>
            <person name="Briner A.E."/>
            <person name="Felis G.E."/>
            <person name="de Vos W.M."/>
            <person name="Barrangou R."/>
            <person name="Klaenhammer T.R."/>
            <person name="Caufield P.W."/>
            <person name="Cui Y."/>
            <person name="Zhang H."/>
            <person name="O'Toole P.W."/>
        </authorList>
    </citation>
    <scope>NUCLEOTIDE SEQUENCE [LARGE SCALE GENOMIC DNA]</scope>
    <source>
        <strain evidence="2 3">DSM 16634</strain>
    </source>
</reference>